<dbReference type="Proteomes" id="UP001524642">
    <property type="component" value="Unassembled WGS sequence"/>
</dbReference>
<dbReference type="RefSeq" id="WP_257715181.1">
    <property type="nucleotide sequence ID" value="NZ_JANJOU010000003.1"/>
</dbReference>
<keyword evidence="4" id="KW-1185">Reference proteome</keyword>
<sequence length="174" mass="18204">MNRPAALSLLLLLAACGYADSHMAHEAQLSMQGMTAADLQACAGIPDKTKRLDARTELFSYAVKNDTTGGLQVTLPVIGGDFTFGGSGNACTATFRLTDGHVSGLSYAGNNDRPVGQDGVCALIVRGCMRRPMPSMAMAGDDPVSAFRQPPVRPEPPPPPTPAPTVVRMEPVGH</sequence>
<evidence type="ECO:0000256" key="1">
    <source>
        <dbReference type="SAM" id="MobiDB-lite"/>
    </source>
</evidence>
<dbReference type="EMBL" id="JANJOU010000003">
    <property type="protein sequence ID" value="MCR0981505.1"/>
    <property type="molecule type" value="Genomic_DNA"/>
</dbReference>
<comment type="caution">
    <text evidence="3">The sequence shown here is derived from an EMBL/GenBank/DDBJ whole genome shotgun (WGS) entry which is preliminary data.</text>
</comment>
<reference evidence="3 4" key="1">
    <citation type="submission" date="2022-06" db="EMBL/GenBank/DDBJ databases">
        <title>Roseomonas CN29.</title>
        <authorList>
            <person name="Cheng Y."/>
            <person name="He X."/>
        </authorList>
    </citation>
    <scope>NUCLEOTIDE SEQUENCE [LARGE SCALE GENOMIC DNA]</scope>
    <source>
        <strain evidence="3 4">CN29</strain>
    </source>
</reference>
<feature type="region of interest" description="Disordered" evidence="1">
    <location>
        <begin position="139"/>
        <end position="174"/>
    </location>
</feature>
<organism evidence="3 4">
    <name type="scientific">Roseomonas populi</name>
    <dbReference type="NCBI Taxonomy" id="3121582"/>
    <lineage>
        <taxon>Bacteria</taxon>
        <taxon>Pseudomonadati</taxon>
        <taxon>Pseudomonadota</taxon>
        <taxon>Alphaproteobacteria</taxon>
        <taxon>Acetobacterales</taxon>
        <taxon>Roseomonadaceae</taxon>
        <taxon>Roseomonas</taxon>
    </lineage>
</organism>
<gene>
    <name evidence="3" type="ORF">NRP21_05535</name>
</gene>
<accession>A0ABT1X084</accession>
<proteinExistence type="predicted"/>
<keyword evidence="2" id="KW-0732">Signal</keyword>
<evidence type="ECO:0000313" key="4">
    <source>
        <dbReference type="Proteomes" id="UP001524642"/>
    </source>
</evidence>
<evidence type="ECO:0000313" key="3">
    <source>
        <dbReference type="EMBL" id="MCR0981505.1"/>
    </source>
</evidence>
<evidence type="ECO:0008006" key="5">
    <source>
        <dbReference type="Google" id="ProtNLM"/>
    </source>
</evidence>
<protein>
    <recommendedName>
        <fullName evidence="5">DUF3617 family protein</fullName>
    </recommendedName>
</protein>
<dbReference type="PROSITE" id="PS51257">
    <property type="entry name" value="PROKAR_LIPOPROTEIN"/>
    <property type="match status" value="1"/>
</dbReference>
<name>A0ABT1X084_9PROT</name>
<feature type="chain" id="PRO_5045326929" description="DUF3617 family protein" evidence="2">
    <location>
        <begin position="20"/>
        <end position="174"/>
    </location>
</feature>
<feature type="signal peptide" evidence="2">
    <location>
        <begin position="1"/>
        <end position="19"/>
    </location>
</feature>
<feature type="compositionally biased region" description="Pro residues" evidence="1">
    <location>
        <begin position="151"/>
        <end position="163"/>
    </location>
</feature>
<evidence type="ECO:0000256" key="2">
    <source>
        <dbReference type="SAM" id="SignalP"/>
    </source>
</evidence>